<dbReference type="NCBIfam" id="TIGR03296">
    <property type="entry name" value="M6dom_TIGR03296"/>
    <property type="match status" value="1"/>
</dbReference>
<dbReference type="Proteomes" id="UP000319825">
    <property type="component" value="Unassembled WGS sequence"/>
</dbReference>
<organism evidence="4 5">
    <name type="scientific">Micromonospora olivasterospora</name>
    <dbReference type="NCBI Taxonomy" id="1880"/>
    <lineage>
        <taxon>Bacteria</taxon>
        <taxon>Bacillati</taxon>
        <taxon>Actinomycetota</taxon>
        <taxon>Actinomycetes</taxon>
        <taxon>Micromonosporales</taxon>
        <taxon>Micromonosporaceae</taxon>
        <taxon>Micromonospora</taxon>
    </lineage>
</organism>
<proteinExistence type="predicted"/>
<feature type="domain" description="Immune inhibitor A-like metallopeptidase VEG" evidence="3">
    <location>
        <begin position="680"/>
        <end position="764"/>
    </location>
</feature>
<dbReference type="InterPro" id="IPR006311">
    <property type="entry name" value="TAT_signal"/>
</dbReference>
<feature type="chain" id="PRO_5022099745" evidence="1">
    <location>
        <begin position="36"/>
        <end position="929"/>
    </location>
</feature>
<reference evidence="4 5" key="1">
    <citation type="submission" date="2019-07" db="EMBL/GenBank/DDBJ databases">
        <title>R&amp;d 2014.</title>
        <authorList>
            <person name="Klenk H.-P."/>
        </authorList>
    </citation>
    <scope>NUCLEOTIDE SEQUENCE [LARGE SCALE GENOMIC DNA]</scope>
    <source>
        <strain evidence="4 5">DSM 43868</strain>
    </source>
</reference>
<sequence length="929" mass="99890">MHTNPPRGSRRRILVALPAIALAAASLTVTGTASAETTSPAAAIGADEYYINYAEPEVQPDTGGKEVKGADGIYVSAADEARAYDRKYAGGNPVAARELAKLEAKAIKTKKSPKRIKQAPSTQTAKLLTLLVEFNDQANDDFTNVMVPKTVFEDRTCVPGTVQNGPKHNNIANPATLPHEDNNSMWVPDFSPAHYDKMLYSKTGITERVRPDLTGPDGQPGISLAGRTMHNMYLEMSKGAYTVDGQASPWITVPHSEAWYAASRCTRDENGNWVAGREQSMNGHPNNPIGAGRLATDAIDALAAMDPNFPWADYDIEDQGDRDGDGNYNEPDGVIDHLVLVHAGQGKSRGGGDQGVYAVWAHSSAVAGGYAIPGTNLRVSNYIVQPEDAGLGVFAHEFGHDLGLPDLYDTSGNADSDVDFWDLMASGSHSGEIFQALPSHMGLWDKWVLGWADPLEINPGAAPQDVKLGQTSQTPLGSKDGLKVNLPDKVITLATPHSGANMWYSGADQDWADVKLSRQVSVPAAADAKFWMWNNYVIEADWDYGFVEVSTDGGATWAEQKVYDANGALVTTNDGYGDPNGRMGDYGGKKYGLTGDTHGWRHDYVDLSAYAGQNIQLRLRYVTDAAFVERGWFTDDLSVTGGGATTWSDDAESGANGWTKTGGTWTDTTGAGWHTDGGTQVKAHYYLAEWRNFDGFDKGLKYAYDTVYSHEAWKVDKIAYNAPGMLVWYRDTMLGDVNHVTAQLTALPSYGAKGGLLIVDSHFDPYRRQGEAAVKDPSALDNLPSRPQSANAAFGLTPTYPFKECLEAAGEPYSEYCTSFPAQPAVPTFTDAKGWYPGIEIRNGSAFARDSDASVVLPSRGNARYTTRVVNPDGTPATSFYGVTLGGGAIVLGTGNPGDQGVGYGVSITVRKTAKDNSYAHVYVTAAQP</sequence>
<dbReference type="Pfam" id="PF20774">
    <property type="entry name" value="InhA-like_VEG"/>
    <property type="match status" value="1"/>
</dbReference>
<dbReference type="InterPro" id="IPR048665">
    <property type="entry name" value="InhA-like_VEG"/>
</dbReference>
<gene>
    <name evidence="4" type="ORF">JD77_02894</name>
</gene>
<evidence type="ECO:0000259" key="3">
    <source>
        <dbReference type="Pfam" id="PF20774"/>
    </source>
</evidence>
<keyword evidence="1" id="KW-0732">Signal</keyword>
<dbReference type="PANTHER" id="PTHR41775:SF1">
    <property type="entry name" value="PEPTIDASE M6-LIKE DOMAIN-CONTAINING PROTEIN"/>
    <property type="match status" value="1"/>
</dbReference>
<dbReference type="EMBL" id="VLKE01000001">
    <property type="protein sequence ID" value="TWH67909.1"/>
    <property type="molecule type" value="Genomic_DNA"/>
</dbReference>
<dbReference type="PANTHER" id="PTHR41775">
    <property type="entry name" value="SECRETED PROTEIN-RELATED"/>
    <property type="match status" value="1"/>
</dbReference>
<protein>
    <submittedName>
        <fullName evidence="4">Immune inhibitor A</fullName>
    </submittedName>
</protein>
<dbReference type="Pfam" id="PF20773">
    <property type="entry name" value="InhA-like_MAM"/>
    <property type="match status" value="1"/>
</dbReference>
<dbReference type="Pfam" id="PF05547">
    <property type="entry name" value="Peptidase_M6"/>
    <property type="match status" value="1"/>
</dbReference>
<dbReference type="GO" id="GO:0008233">
    <property type="term" value="F:peptidase activity"/>
    <property type="evidence" value="ECO:0007669"/>
    <property type="project" value="InterPro"/>
</dbReference>
<evidence type="ECO:0000259" key="2">
    <source>
        <dbReference type="Pfam" id="PF05547"/>
    </source>
</evidence>
<evidence type="ECO:0000313" key="4">
    <source>
        <dbReference type="EMBL" id="TWH67909.1"/>
    </source>
</evidence>
<feature type="signal peptide" evidence="1">
    <location>
        <begin position="1"/>
        <end position="35"/>
    </location>
</feature>
<dbReference type="InterPro" id="IPR008757">
    <property type="entry name" value="Peptidase_M6-like_domain"/>
</dbReference>
<accession>A0A562IA57</accession>
<dbReference type="SUPFAM" id="SSF55486">
    <property type="entry name" value="Metalloproteases ('zincins'), catalytic domain"/>
    <property type="match status" value="1"/>
</dbReference>
<comment type="caution">
    <text evidence="4">The sequence shown here is derived from an EMBL/GenBank/DDBJ whole genome shotgun (WGS) entry which is preliminary data.</text>
</comment>
<dbReference type="PROSITE" id="PS51318">
    <property type="entry name" value="TAT"/>
    <property type="match status" value="1"/>
</dbReference>
<dbReference type="AlphaFoldDB" id="A0A562IA57"/>
<dbReference type="OrthoDB" id="275270at2"/>
<evidence type="ECO:0000256" key="1">
    <source>
        <dbReference type="SAM" id="SignalP"/>
    </source>
</evidence>
<keyword evidence="5" id="KW-1185">Reference proteome</keyword>
<name>A0A562IA57_MICOL</name>
<feature type="domain" description="Peptidase M6-like" evidence="2">
    <location>
        <begin position="120"/>
        <end position="446"/>
    </location>
</feature>
<dbReference type="RefSeq" id="WP_145774816.1">
    <property type="nucleotide sequence ID" value="NZ_BAAATQ010000166.1"/>
</dbReference>
<dbReference type="GO" id="GO:0006508">
    <property type="term" value="P:proteolysis"/>
    <property type="evidence" value="ECO:0007669"/>
    <property type="project" value="InterPro"/>
</dbReference>
<evidence type="ECO:0000313" key="5">
    <source>
        <dbReference type="Proteomes" id="UP000319825"/>
    </source>
</evidence>